<dbReference type="CDD" id="cd00730">
    <property type="entry name" value="rubredoxin"/>
    <property type="match status" value="1"/>
</dbReference>
<accession>A1KTR3</accession>
<dbReference type="PANTHER" id="PTHR47627:SF1">
    <property type="entry name" value="RUBREDOXIN-1-RELATED"/>
    <property type="match status" value="1"/>
</dbReference>
<comment type="cofactor">
    <cofactor evidence="1 9">
        <name>Fe(3+)</name>
        <dbReference type="ChEBI" id="CHEBI:29034"/>
    </cofactor>
</comment>
<dbReference type="FunFam" id="2.20.28.10:FF:000001">
    <property type="entry name" value="Rubredoxin"/>
    <property type="match status" value="1"/>
</dbReference>
<gene>
    <name evidence="11" type="ordered locus">NMC0980</name>
</gene>
<evidence type="ECO:0000256" key="4">
    <source>
        <dbReference type="ARBA" id="ARBA00005337"/>
    </source>
</evidence>
<evidence type="ECO:0000256" key="6">
    <source>
        <dbReference type="ARBA" id="ARBA00022723"/>
    </source>
</evidence>
<keyword evidence="8 9" id="KW-0408">Iron</keyword>
<evidence type="ECO:0000256" key="8">
    <source>
        <dbReference type="ARBA" id="ARBA00023004"/>
    </source>
</evidence>
<evidence type="ECO:0000313" key="12">
    <source>
        <dbReference type="Proteomes" id="UP000002286"/>
    </source>
</evidence>
<dbReference type="Gene3D" id="2.20.28.10">
    <property type="match status" value="1"/>
</dbReference>
<keyword evidence="7 9" id="KW-0249">Electron transport</keyword>
<dbReference type="GO" id="GO:0005506">
    <property type="term" value="F:iron ion binding"/>
    <property type="evidence" value="ECO:0007669"/>
    <property type="project" value="UniProtKB-UniRule"/>
</dbReference>
<evidence type="ECO:0000256" key="5">
    <source>
        <dbReference type="ARBA" id="ARBA00022448"/>
    </source>
</evidence>
<evidence type="ECO:0000256" key="2">
    <source>
        <dbReference type="ARBA" id="ARBA00002792"/>
    </source>
</evidence>
<comment type="pathway">
    <text evidence="3">Hydrocarbon metabolism; alkane degradation.</text>
</comment>
<dbReference type="GO" id="GO:0043448">
    <property type="term" value="P:alkane catabolic process"/>
    <property type="evidence" value="ECO:0007669"/>
    <property type="project" value="TreeGrafter"/>
</dbReference>
<name>A1KTR3_NEIMF</name>
<dbReference type="HOGENOM" id="CLU_128747_3_1_4"/>
<evidence type="ECO:0000259" key="10">
    <source>
        <dbReference type="PROSITE" id="PS50903"/>
    </source>
</evidence>
<dbReference type="Proteomes" id="UP000002286">
    <property type="component" value="Chromosome"/>
</dbReference>
<dbReference type="InterPro" id="IPR050526">
    <property type="entry name" value="Rubredoxin_ET"/>
</dbReference>
<evidence type="ECO:0000256" key="3">
    <source>
        <dbReference type="ARBA" id="ARBA00004933"/>
    </source>
</evidence>
<dbReference type="PROSITE" id="PS50903">
    <property type="entry name" value="RUBREDOXIN_LIKE"/>
    <property type="match status" value="1"/>
</dbReference>
<dbReference type="InterPro" id="IPR018527">
    <property type="entry name" value="Rubredoxin_Fe_BS"/>
</dbReference>
<keyword evidence="5" id="KW-0813">Transport</keyword>
<sequence>MFIRYTKNKETQMAQYMCGPCGWIYDEEHGDPEHGIPPGTKFEDIPDDWKCPECGVGKEDFYLLDFVI</sequence>
<evidence type="ECO:0000313" key="11">
    <source>
        <dbReference type="EMBL" id="CAM10251.1"/>
    </source>
</evidence>
<reference evidence="11 12" key="1">
    <citation type="journal article" date="2007" name="PLoS Genet.">
        <title>Meningococcal genetic variation mechanisms viewed through comparative analysis of serogroup C strain FAM18.</title>
        <authorList>
            <person name="Bentley S.D."/>
            <person name="Vernikos G.S."/>
            <person name="Snyder L.A.S."/>
            <person name="Churcher C."/>
            <person name="Arrowsmith C."/>
            <person name="Chillingworth T."/>
            <person name="Cronin A."/>
            <person name="Davis P.H."/>
            <person name="Holroyd N.E."/>
            <person name="Jagels K."/>
            <person name="Maddison M."/>
            <person name="Moule S."/>
            <person name="Rabbinowitsch E."/>
            <person name="Sharp S."/>
            <person name="Unwin L."/>
            <person name="Whitehead S."/>
            <person name="Quail M.A."/>
            <person name="Achtman M."/>
            <person name="Barrell B."/>
            <person name="Saunders N.J."/>
            <person name="Parkhill J."/>
        </authorList>
    </citation>
    <scope>NUCLEOTIDE SEQUENCE [LARGE SCALE GENOMIC DNA]</scope>
    <source>
        <strain evidence="12">ATCC 700532 / DSM 15464 / FAM18</strain>
    </source>
</reference>
<evidence type="ECO:0000256" key="7">
    <source>
        <dbReference type="ARBA" id="ARBA00022982"/>
    </source>
</evidence>
<dbReference type="PANTHER" id="PTHR47627">
    <property type="entry name" value="RUBREDOXIN"/>
    <property type="match status" value="1"/>
</dbReference>
<dbReference type="PRINTS" id="PR00163">
    <property type="entry name" value="RUBREDOXIN"/>
</dbReference>
<dbReference type="InterPro" id="IPR024935">
    <property type="entry name" value="Rubredoxin_dom"/>
</dbReference>
<protein>
    <recommendedName>
        <fullName evidence="9">Rubredoxin</fullName>
    </recommendedName>
</protein>
<dbReference type="GO" id="GO:0009055">
    <property type="term" value="F:electron transfer activity"/>
    <property type="evidence" value="ECO:0007669"/>
    <property type="project" value="TreeGrafter"/>
</dbReference>
<evidence type="ECO:0000256" key="1">
    <source>
        <dbReference type="ARBA" id="ARBA00001965"/>
    </source>
</evidence>
<organism evidence="11 12">
    <name type="scientific">Neisseria meningitidis serogroup C / serotype 2a (strain ATCC 700532 / DSM 15464 / FAM18)</name>
    <dbReference type="NCBI Taxonomy" id="272831"/>
    <lineage>
        <taxon>Bacteria</taxon>
        <taxon>Pseudomonadati</taxon>
        <taxon>Pseudomonadota</taxon>
        <taxon>Betaproteobacteria</taxon>
        <taxon>Neisseriales</taxon>
        <taxon>Neisseriaceae</taxon>
        <taxon>Neisseria</taxon>
    </lineage>
</organism>
<dbReference type="AlphaFoldDB" id="A1KTR3"/>
<comment type="similarity">
    <text evidence="4 9">Belongs to the rubredoxin family.</text>
</comment>
<dbReference type="KEGG" id="nmc:NMC0980"/>
<evidence type="ECO:0000256" key="9">
    <source>
        <dbReference type="RuleBase" id="RU003820"/>
    </source>
</evidence>
<feature type="domain" description="Rubredoxin-like" evidence="10">
    <location>
        <begin position="13"/>
        <end position="64"/>
    </location>
</feature>
<comment type="function">
    <text evidence="2">Involved in the hydrocarbon hydroxylating system, which transfers electrons from NADH to rubredoxin reductase and then through rubredoxin to alkane 1 monooxygenase.</text>
</comment>
<dbReference type="InterPro" id="IPR024934">
    <property type="entry name" value="Rubredoxin-like_dom"/>
</dbReference>
<dbReference type="Pfam" id="PF00301">
    <property type="entry name" value="Rubredoxin"/>
    <property type="match status" value="1"/>
</dbReference>
<dbReference type="EMBL" id="AM421808">
    <property type="protein sequence ID" value="CAM10251.1"/>
    <property type="molecule type" value="Genomic_DNA"/>
</dbReference>
<keyword evidence="6 9" id="KW-0479">Metal-binding</keyword>
<dbReference type="PROSITE" id="PS00202">
    <property type="entry name" value="RUBREDOXIN"/>
    <property type="match status" value="1"/>
</dbReference>
<proteinExistence type="inferred from homology"/>
<dbReference type="SUPFAM" id="SSF57802">
    <property type="entry name" value="Rubredoxin-like"/>
    <property type="match status" value="1"/>
</dbReference>